<protein>
    <recommendedName>
        <fullName evidence="6">Ribosomal protein L10</fullName>
    </recommendedName>
</protein>
<dbReference type="SUPFAM" id="SSF160369">
    <property type="entry name" value="Ribosomal protein L10-like"/>
    <property type="match status" value="1"/>
</dbReference>
<evidence type="ECO:0000256" key="2">
    <source>
        <dbReference type="ARBA" id="ARBA00022980"/>
    </source>
</evidence>
<dbReference type="CDD" id="cd05797">
    <property type="entry name" value="Ribosomal_L10"/>
    <property type="match status" value="1"/>
</dbReference>
<name>G0WBM9_NAUDC</name>
<proteinExistence type="inferred from homology"/>
<dbReference type="PANTHER" id="PTHR11560">
    <property type="entry name" value="39S RIBOSOMAL PROTEIN L10, MITOCHONDRIAL"/>
    <property type="match status" value="1"/>
</dbReference>
<dbReference type="GeneID" id="11498727"/>
<dbReference type="KEGG" id="ndi:NDAI_0E03320"/>
<dbReference type="GO" id="GO:0005762">
    <property type="term" value="C:mitochondrial large ribosomal subunit"/>
    <property type="evidence" value="ECO:0007669"/>
    <property type="project" value="EnsemblFungi"/>
</dbReference>
<dbReference type="EMBL" id="HE580271">
    <property type="protein sequence ID" value="CCD25149.1"/>
    <property type="molecule type" value="Genomic_DNA"/>
</dbReference>
<dbReference type="OMA" id="FAHHNNL"/>
<keyword evidence="2" id="KW-0689">Ribosomal protein</keyword>
<dbReference type="STRING" id="1071378.G0WBM9"/>
<dbReference type="Pfam" id="PF00466">
    <property type="entry name" value="Ribosomal_L10"/>
    <property type="match status" value="1"/>
</dbReference>
<evidence type="ECO:0000313" key="4">
    <source>
        <dbReference type="EMBL" id="CCD25149.1"/>
    </source>
</evidence>
<dbReference type="AlphaFoldDB" id="G0WBM9"/>
<evidence type="ECO:0000256" key="3">
    <source>
        <dbReference type="ARBA" id="ARBA00023274"/>
    </source>
</evidence>
<evidence type="ECO:0008006" key="6">
    <source>
        <dbReference type="Google" id="ProtNLM"/>
    </source>
</evidence>
<dbReference type="GO" id="GO:0003735">
    <property type="term" value="F:structural constituent of ribosome"/>
    <property type="evidence" value="ECO:0007669"/>
    <property type="project" value="EnsemblFungi"/>
</dbReference>
<keyword evidence="5" id="KW-1185">Reference proteome</keyword>
<evidence type="ECO:0000256" key="1">
    <source>
        <dbReference type="ARBA" id="ARBA00008889"/>
    </source>
</evidence>
<dbReference type="Gene3D" id="3.30.70.1730">
    <property type="match status" value="1"/>
</dbReference>
<dbReference type="OrthoDB" id="360689at2759"/>
<organism evidence="4 5">
    <name type="scientific">Naumovozyma dairenensis (strain ATCC 10597 / BCRC 20456 / CBS 421 / NBRC 0211 / NRRL Y-12639)</name>
    <name type="common">Saccharomyces dairenensis</name>
    <dbReference type="NCBI Taxonomy" id="1071378"/>
    <lineage>
        <taxon>Eukaryota</taxon>
        <taxon>Fungi</taxon>
        <taxon>Dikarya</taxon>
        <taxon>Ascomycota</taxon>
        <taxon>Saccharomycotina</taxon>
        <taxon>Saccharomycetes</taxon>
        <taxon>Saccharomycetales</taxon>
        <taxon>Saccharomycetaceae</taxon>
        <taxon>Naumovozyma</taxon>
    </lineage>
</organism>
<accession>G0WBM9</accession>
<dbReference type="Proteomes" id="UP000000689">
    <property type="component" value="Chromosome 5"/>
</dbReference>
<dbReference type="InterPro" id="IPR047865">
    <property type="entry name" value="Ribosomal_uL10_bac_type"/>
</dbReference>
<dbReference type="RefSeq" id="XP_003670392.1">
    <property type="nucleotide sequence ID" value="XM_003670344.1"/>
</dbReference>
<dbReference type="InterPro" id="IPR001790">
    <property type="entry name" value="Ribosomal_uL10"/>
</dbReference>
<evidence type="ECO:0000313" key="5">
    <source>
        <dbReference type="Proteomes" id="UP000000689"/>
    </source>
</evidence>
<dbReference type="InterPro" id="IPR043141">
    <property type="entry name" value="Ribosomal_uL10-like_sf"/>
</dbReference>
<sequence>MSILSIPGLSVIHKNSMTMAPLALSPISSLLLFKSGSGPTGSKSYATTTTQDVTKNIKGKKKFKKESKQQRVTVKPLNSRKTFLIDYYKHLMESNSVILFLHYNNLLKQEDHFFRAQVKQTGGTLTKIRNRLFQVYLKNSKREDPCAPLNGDKCQLLTNHPLLPIFKGPTAAITFKESIPVNILKLSKVLEKAKSQDKLFIIGAQIDGQTFTLKDIKDYQMLPSKEQLNVQLVQILQSLSGVSLVQLLQSAPVGLVSNLESHVNNKPSSSSEGKP</sequence>
<dbReference type="HOGENOM" id="CLU_078018_1_0_1"/>
<comment type="similarity">
    <text evidence="1">Belongs to the universal ribosomal protein uL10 family.</text>
</comment>
<dbReference type="eggNOG" id="ENOG502QRUI">
    <property type="taxonomic scope" value="Eukaryota"/>
</dbReference>
<keyword evidence="3" id="KW-0687">Ribonucleoprotein</keyword>
<gene>
    <name evidence="4" type="primary">NDAI0E03320</name>
    <name evidence="4" type="ordered locus">NDAI_0E03320</name>
</gene>
<reference evidence="4 5" key="1">
    <citation type="journal article" date="2011" name="Proc. Natl. Acad. Sci. U.S.A.">
        <title>Evolutionary erosion of yeast sex chromosomes by mating-type switching accidents.</title>
        <authorList>
            <person name="Gordon J.L."/>
            <person name="Armisen D."/>
            <person name="Proux-Wera E."/>
            <person name="Oheigeartaigh S.S."/>
            <person name="Byrne K.P."/>
            <person name="Wolfe K.H."/>
        </authorList>
    </citation>
    <scope>NUCLEOTIDE SEQUENCE [LARGE SCALE GENOMIC DNA]</scope>
    <source>
        <strain evidence="5">ATCC 10597 / BCRC 20456 / CBS 421 / NBRC 0211 / NRRL Y-12639</strain>
    </source>
</reference>